<evidence type="ECO:0000313" key="3">
    <source>
        <dbReference type="Proteomes" id="UP000605986"/>
    </source>
</evidence>
<proteinExistence type="predicted"/>
<comment type="caution">
    <text evidence="2">The sequence shown here is derived from an EMBL/GenBank/DDBJ whole genome shotgun (WGS) entry which is preliminary data.</text>
</comment>
<gene>
    <name evidence="2" type="ORF">F53441_2139</name>
</gene>
<sequence length="562" mass="62560">MGYGGILIEQVSLRINEIEGRGSQPSDDILSIDKKASRMCVCVPGKSQAILVQFEEKRDFSVAVCLLEKAGFYPSERIPTSLITKLPPAAPERPEISFELKPRLSSIVSSSFFPWNPQGAVAQPDLSFTAMLNAPIQPSTSPSTPTSYIAHPQRTPSVPMQNNFSANRITDAFPVATQLNPYNMFLERDNGRSHVPRVGSPLKYSFSSTPSPLQSPSYDYEERTPENVFTEGSDAQSHGVFNKSGVGASECSQDIAVDSYKADRNLRDDFSPDSYYYQPPQEGIQNFRNLMPRPRKLPFDSSAKITTADRRPEEPENVTPENQKVTNSRNPKVFLRRPLRPPLVDSGKLPTTDFPNRTTNIGADRLGGHAQDTSSGVVPASEKSNSEVYQDAECQTELLEDQNTPDASISYPMIQQEPSDMDTPAWIMLSDCNTLKDLDEVTATLFEQYEMDIANRDFWFQKLKVMHFHSAPKIIGLFHHLQPKYPFSNIVSIAAVIMSIAEAVRPSIEDPDLHTTSRYPLFSFNNRQMSPSPGTGHLSEVFPGVDIEEVRAINSKQMPSSL</sequence>
<name>A0A8H4KSY7_9HYPO</name>
<dbReference type="AlphaFoldDB" id="A0A8H4KSY7"/>
<dbReference type="Proteomes" id="UP000605986">
    <property type="component" value="Unassembled WGS sequence"/>
</dbReference>
<feature type="region of interest" description="Disordered" evidence="1">
    <location>
        <begin position="203"/>
        <end position="224"/>
    </location>
</feature>
<reference evidence="2" key="1">
    <citation type="submission" date="2020-01" db="EMBL/GenBank/DDBJ databases">
        <title>Identification and distribution of gene clusters putatively required for synthesis of sphingolipid metabolism inhibitors in phylogenetically diverse species of the filamentous fungus Fusarium.</title>
        <authorList>
            <person name="Kim H.-S."/>
            <person name="Busman M."/>
            <person name="Brown D.W."/>
            <person name="Divon H."/>
            <person name="Uhlig S."/>
            <person name="Proctor R.H."/>
        </authorList>
    </citation>
    <scope>NUCLEOTIDE SEQUENCE</scope>
    <source>
        <strain evidence="2">NRRL 53441</strain>
    </source>
</reference>
<feature type="compositionally biased region" description="Polar residues" evidence="1">
    <location>
        <begin position="205"/>
        <end position="217"/>
    </location>
</feature>
<evidence type="ECO:0000313" key="2">
    <source>
        <dbReference type="EMBL" id="KAF4455531.1"/>
    </source>
</evidence>
<dbReference type="OrthoDB" id="5142910at2759"/>
<feature type="compositionally biased region" description="Polar residues" evidence="1">
    <location>
        <begin position="319"/>
        <end position="330"/>
    </location>
</feature>
<accession>A0A8H4KSY7</accession>
<evidence type="ECO:0000256" key="1">
    <source>
        <dbReference type="SAM" id="MobiDB-lite"/>
    </source>
</evidence>
<protein>
    <submittedName>
        <fullName evidence="2">Uncharacterized protein</fullName>
    </submittedName>
</protein>
<keyword evidence="3" id="KW-1185">Reference proteome</keyword>
<dbReference type="EMBL" id="JAADJG010000088">
    <property type="protein sequence ID" value="KAF4455531.1"/>
    <property type="molecule type" value="Genomic_DNA"/>
</dbReference>
<organism evidence="2 3">
    <name type="scientific">Fusarium austroafricanum</name>
    <dbReference type="NCBI Taxonomy" id="2364996"/>
    <lineage>
        <taxon>Eukaryota</taxon>
        <taxon>Fungi</taxon>
        <taxon>Dikarya</taxon>
        <taxon>Ascomycota</taxon>
        <taxon>Pezizomycotina</taxon>
        <taxon>Sordariomycetes</taxon>
        <taxon>Hypocreomycetidae</taxon>
        <taxon>Hypocreales</taxon>
        <taxon>Nectriaceae</taxon>
        <taxon>Fusarium</taxon>
        <taxon>Fusarium concolor species complex</taxon>
    </lineage>
</organism>
<feature type="compositionally biased region" description="Polar residues" evidence="1">
    <location>
        <begin position="371"/>
        <end position="384"/>
    </location>
</feature>
<feature type="region of interest" description="Disordered" evidence="1">
    <location>
        <begin position="271"/>
        <end position="384"/>
    </location>
</feature>